<dbReference type="EMBL" id="JAYGHT010000135">
    <property type="protein sequence ID" value="MEA5521633.1"/>
    <property type="molecule type" value="Genomic_DNA"/>
</dbReference>
<dbReference type="RefSeq" id="WP_323219895.1">
    <property type="nucleotide sequence ID" value="NZ_JAYGHT010000135.1"/>
</dbReference>
<protein>
    <submittedName>
        <fullName evidence="1">Uncharacterized protein</fullName>
    </submittedName>
</protein>
<comment type="caution">
    <text evidence="1">The sequence shown here is derived from an EMBL/GenBank/DDBJ whole genome shotgun (WGS) entry which is preliminary data.</text>
</comment>
<sequence>MARQKSSQIDNQSRVLSGQFANVIQAIEDLRSTASKGSVLSLNAQLKKLQGRER</sequence>
<evidence type="ECO:0000313" key="2">
    <source>
        <dbReference type="Proteomes" id="UP001301728"/>
    </source>
</evidence>
<organism evidence="1 2">
    <name type="scientific">Limnoraphis robusta CCNP1315</name>
    <dbReference type="NCBI Taxonomy" id="3110306"/>
    <lineage>
        <taxon>Bacteria</taxon>
        <taxon>Bacillati</taxon>
        <taxon>Cyanobacteriota</taxon>
        <taxon>Cyanophyceae</taxon>
        <taxon>Oscillatoriophycideae</taxon>
        <taxon>Oscillatoriales</taxon>
        <taxon>Sirenicapillariaceae</taxon>
        <taxon>Limnoraphis</taxon>
    </lineage>
</organism>
<gene>
    <name evidence="1" type="ORF">VB854_22090</name>
</gene>
<dbReference type="Proteomes" id="UP001301728">
    <property type="component" value="Unassembled WGS sequence"/>
</dbReference>
<keyword evidence="2" id="KW-1185">Reference proteome</keyword>
<reference evidence="1 2" key="1">
    <citation type="submission" date="2023-12" db="EMBL/GenBank/DDBJ databases">
        <title>Baltic Sea Cyanobacteria.</title>
        <authorList>
            <person name="Delbaje E."/>
            <person name="Fewer D.P."/>
            <person name="Shishido T.K."/>
        </authorList>
    </citation>
    <scope>NUCLEOTIDE SEQUENCE [LARGE SCALE GENOMIC DNA]</scope>
    <source>
        <strain evidence="1 2">CCNP 1315</strain>
    </source>
</reference>
<evidence type="ECO:0000313" key="1">
    <source>
        <dbReference type="EMBL" id="MEA5521633.1"/>
    </source>
</evidence>
<name>A0ABU5U364_9CYAN</name>
<proteinExistence type="predicted"/>
<accession>A0ABU5U364</accession>